<reference evidence="1 2" key="1">
    <citation type="journal article" date="2003" name="Virology">
        <title>Genome sequence and organization of a nucleopolyhedrovirus isolated from the smaller tea tortrix, Adoxophyes honmai.</title>
        <authorList>
            <person name="Nakai M."/>
            <person name="Goto C."/>
            <person name="Kang W."/>
            <person name="Shikata M."/>
            <person name="Luque T."/>
            <person name="Kunimi Y."/>
        </authorList>
    </citation>
    <scope>NUCLEOTIDE SEQUENCE [LARGE SCALE GENOMIC DNA]</scope>
    <source>
        <strain evidence="1 2">ADN001</strain>
    </source>
</reference>
<evidence type="ECO:0000313" key="1">
    <source>
        <dbReference type="EMBL" id="BAC67322.1"/>
    </source>
</evidence>
<keyword evidence="1" id="KW-0261">Viral envelope protein</keyword>
<organismHost>
    <name type="scientific">Adoxophyes honmai</name>
    <name type="common">Smaller tea tortrix moth</name>
    <dbReference type="NCBI Taxonomy" id="85585"/>
</organismHost>
<sequence length="218" mass="24558">MTTLILIIVVLVVLYVLYINNKLPLNSLNESSPNLTQSSDSVQVDPATGQYAVKLNNPKIKSLKILHGDNKLTRLFVAERPLTYNEIIEEGNRSASNSYVFVGTILDPATLAGATSNSRTTLNFKIEQFKNAFIVFKNLESNKIKENLYMSRFESDGMVFCLIDSNTTTVPDLRDVSYPIAVYTTNPAVQLKLKEWDYTEINDSGSLYIKNEKSFRIQ</sequence>
<keyword evidence="1" id="KW-0946">Virion</keyword>
<accession>Q80LM5</accession>
<dbReference type="KEGG" id="vg:1485786"/>
<dbReference type="Pfam" id="PF05274">
    <property type="entry name" value="Baculo_E25"/>
    <property type="match status" value="1"/>
</dbReference>
<dbReference type="RefSeq" id="NP_818718.1">
    <property type="nucleotide sequence ID" value="NC_004690.1"/>
</dbReference>
<evidence type="ECO:0000313" key="2">
    <source>
        <dbReference type="Proteomes" id="UP000232720"/>
    </source>
</evidence>
<dbReference type="OrthoDB" id="10196at10239"/>
<dbReference type="EMBL" id="AP006270">
    <property type="protein sequence ID" value="BAC67322.1"/>
    <property type="molecule type" value="Genomic_DNA"/>
</dbReference>
<proteinExistence type="predicted"/>
<protein>
    <submittedName>
        <fullName evidence="1">Occlusion-derived virus envelope protein E25</fullName>
    </submittedName>
</protein>
<dbReference type="Proteomes" id="UP000232720">
    <property type="component" value="Genome"/>
</dbReference>
<dbReference type="InterPro" id="IPR007938">
    <property type="entry name" value="Baculo_ODV-E25"/>
</dbReference>
<dbReference type="GeneID" id="1485786"/>
<name>Q80LM5_NPVAH</name>
<dbReference type="GO" id="GO:0019031">
    <property type="term" value="C:viral envelope"/>
    <property type="evidence" value="ECO:0007669"/>
    <property type="project" value="UniProtKB-KW"/>
</dbReference>
<keyword evidence="2" id="KW-1185">Reference proteome</keyword>
<organism evidence="1 2">
    <name type="scientific">Adoxophyes honmai nucleopolyhedrovirus</name>
    <dbReference type="NCBI Taxonomy" id="224399"/>
    <lineage>
        <taxon>Viruses</taxon>
        <taxon>Viruses incertae sedis</taxon>
        <taxon>Naldaviricetes</taxon>
        <taxon>Lefavirales</taxon>
        <taxon>Baculoviridae</taxon>
        <taxon>Alphabaculovirus</taxon>
        <taxon>Alphabaculovirus adhonmai</taxon>
    </lineage>
</organism>